<name>A0AAU7XDU6_9HYPH</name>
<gene>
    <name evidence="2" type="ORF">ABS361_08890</name>
</gene>
<dbReference type="SUPFAM" id="SSF160544">
    <property type="entry name" value="EscU C-terminal domain-like"/>
    <property type="match status" value="1"/>
</dbReference>
<evidence type="ECO:0000313" key="2">
    <source>
        <dbReference type="EMBL" id="XBY46315.1"/>
    </source>
</evidence>
<reference evidence="2" key="1">
    <citation type="submission" date="2024-06" db="EMBL/GenBank/DDBJ databases">
        <title>Methylostella associata gen. nov., sp. nov., a novel Ancalomicrobiaceae-affiliated facultatively methylotrophic bacteria that feed on methanotrophs of the genus Methylococcus.</title>
        <authorList>
            <person name="Saltykova V."/>
            <person name="Danilova O.V."/>
            <person name="Oshkin I.Y."/>
            <person name="Belova S.E."/>
            <person name="Pimenov N.V."/>
            <person name="Dedysh S.N."/>
        </authorList>
    </citation>
    <scope>NUCLEOTIDE SEQUENCE</scope>
    <source>
        <strain evidence="2">S20</strain>
    </source>
</reference>
<evidence type="ECO:0000256" key="1">
    <source>
        <dbReference type="ARBA" id="ARBA00010690"/>
    </source>
</evidence>
<dbReference type="KEGG" id="mflg:ABS361_08890"/>
<organism evidence="2">
    <name type="scientific">Methyloraptor flagellatus</name>
    <dbReference type="NCBI Taxonomy" id="3162530"/>
    <lineage>
        <taxon>Bacteria</taxon>
        <taxon>Pseudomonadati</taxon>
        <taxon>Pseudomonadota</taxon>
        <taxon>Alphaproteobacteria</taxon>
        <taxon>Hyphomicrobiales</taxon>
        <taxon>Ancalomicrobiaceae</taxon>
        <taxon>Methyloraptor</taxon>
    </lineage>
</organism>
<dbReference type="PANTHER" id="PTHR30531">
    <property type="entry name" value="FLAGELLAR BIOSYNTHETIC PROTEIN FLHB"/>
    <property type="match status" value="1"/>
</dbReference>
<dbReference type="GO" id="GO:0005886">
    <property type="term" value="C:plasma membrane"/>
    <property type="evidence" value="ECO:0007669"/>
    <property type="project" value="TreeGrafter"/>
</dbReference>
<comment type="similarity">
    <text evidence="1">Belongs to the type III secretion exporter family.</text>
</comment>
<proteinExistence type="inferred from homology"/>
<dbReference type="RefSeq" id="WP_407051410.1">
    <property type="nucleotide sequence ID" value="NZ_CP158568.1"/>
</dbReference>
<dbReference type="AlphaFoldDB" id="A0AAU7XDU6"/>
<sequence>MSEPDKPRIAVALRYEAPAAPRVVAKGRGAIADAILDKAAASGVVIEQNPLLATALSSVDLDAEIPEELYRAVAEVIAFVLRAARAKP</sequence>
<dbReference type="InterPro" id="IPR029025">
    <property type="entry name" value="T3SS_substrate_exporter_C"/>
</dbReference>
<dbReference type="Gene3D" id="3.40.1690.10">
    <property type="entry name" value="secretion proteins EscU"/>
    <property type="match status" value="1"/>
</dbReference>
<protein>
    <submittedName>
        <fullName evidence="2">EscU/YscU/HrcU family type III secretion system export apparatus switch protein</fullName>
    </submittedName>
</protein>
<dbReference type="GO" id="GO:0009306">
    <property type="term" value="P:protein secretion"/>
    <property type="evidence" value="ECO:0007669"/>
    <property type="project" value="InterPro"/>
</dbReference>
<dbReference type="EMBL" id="CP158568">
    <property type="protein sequence ID" value="XBY46315.1"/>
    <property type="molecule type" value="Genomic_DNA"/>
</dbReference>
<dbReference type="PANTHER" id="PTHR30531:SF12">
    <property type="entry name" value="FLAGELLAR BIOSYNTHETIC PROTEIN FLHB"/>
    <property type="match status" value="1"/>
</dbReference>
<dbReference type="Pfam" id="PF01312">
    <property type="entry name" value="Bac_export_2"/>
    <property type="match status" value="1"/>
</dbReference>
<dbReference type="InterPro" id="IPR006135">
    <property type="entry name" value="T3SS_substrate_exporter"/>
</dbReference>
<accession>A0AAU7XDU6</accession>